<proteinExistence type="predicted"/>
<sequence length="66" mass="7242">MLGLSEQVQALMPSPTSVSTLLHPQRHTPSVHNTSHAKYPPPLIPVNGSNNNSSYIIVWIQGVENR</sequence>
<comment type="caution">
    <text evidence="2">The sequence shown here is derived from an EMBL/GenBank/DDBJ whole genome shotgun (WGS) entry which is preliminary data.</text>
</comment>
<feature type="compositionally biased region" description="Polar residues" evidence="1">
    <location>
        <begin position="14"/>
        <end position="36"/>
    </location>
</feature>
<reference evidence="2" key="1">
    <citation type="submission" date="2019-11" db="EMBL/GenBank/DDBJ databases">
        <title>The nuclear and mitochondrial genomes of Frieseomelitta varia - a highly eusocial stingless bee (Meliponini) with a permanently sterile worker caste.</title>
        <authorList>
            <person name="Freitas F.C.P."/>
            <person name="Lourenco A.P."/>
            <person name="Nunes F.M.F."/>
            <person name="Paschoal A.R."/>
            <person name="Abreu F.C.P."/>
            <person name="Barbin F.O."/>
            <person name="Bataglia L."/>
            <person name="Cardoso-Junior C.A.M."/>
            <person name="Cervoni M.S."/>
            <person name="Silva S.R."/>
            <person name="Dalarmi F."/>
            <person name="Del Lama M.A."/>
            <person name="Depintor T.S."/>
            <person name="Ferreira K.M."/>
            <person name="Goria P.S."/>
            <person name="Jaskot M.C."/>
            <person name="Lago D.C."/>
            <person name="Luna-Lucena D."/>
            <person name="Moda L.M."/>
            <person name="Nascimento L."/>
            <person name="Pedrino M."/>
            <person name="Rabico F.O."/>
            <person name="Sanches F.C."/>
            <person name="Santos D.E."/>
            <person name="Santos C.G."/>
            <person name="Vieira J."/>
            <person name="Lopes T.F."/>
            <person name="Barchuk A.R."/>
            <person name="Hartfelder K."/>
            <person name="Simoes Z.L.P."/>
            <person name="Bitondi M.M.G."/>
            <person name="Pinheiro D.G."/>
        </authorList>
    </citation>
    <scope>NUCLEOTIDE SEQUENCE</scope>
    <source>
        <strain evidence="2">USP_RPSP 00005682</strain>
        <tissue evidence="2">Whole individual</tissue>
    </source>
</reference>
<evidence type="ECO:0000256" key="1">
    <source>
        <dbReference type="SAM" id="MobiDB-lite"/>
    </source>
</evidence>
<gene>
    <name evidence="2" type="ORF">E2986_11415</name>
</gene>
<accession>A0A833VRE0</accession>
<evidence type="ECO:0000313" key="3">
    <source>
        <dbReference type="Proteomes" id="UP000655588"/>
    </source>
</evidence>
<feature type="region of interest" description="Disordered" evidence="1">
    <location>
        <begin position="13"/>
        <end position="45"/>
    </location>
</feature>
<organism evidence="2 3">
    <name type="scientific">Frieseomelitta varia</name>
    <dbReference type="NCBI Taxonomy" id="561572"/>
    <lineage>
        <taxon>Eukaryota</taxon>
        <taxon>Metazoa</taxon>
        <taxon>Ecdysozoa</taxon>
        <taxon>Arthropoda</taxon>
        <taxon>Hexapoda</taxon>
        <taxon>Insecta</taxon>
        <taxon>Pterygota</taxon>
        <taxon>Neoptera</taxon>
        <taxon>Endopterygota</taxon>
        <taxon>Hymenoptera</taxon>
        <taxon>Apocrita</taxon>
        <taxon>Aculeata</taxon>
        <taxon>Apoidea</taxon>
        <taxon>Anthophila</taxon>
        <taxon>Apidae</taxon>
        <taxon>Frieseomelitta</taxon>
    </lineage>
</organism>
<keyword evidence="3" id="KW-1185">Reference proteome</keyword>
<dbReference type="AlphaFoldDB" id="A0A833VRE0"/>
<evidence type="ECO:0000313" key="2">
    <source>
        <dbReference type="EMBL" id="KAF3429416.1"/>
    </source>
</evidence>
<dbReference type="Proteomes" id="UP000655588">
    <property type="component" value="Unassembled WGS sequence"/>
</dbReference>
<protein>
    <submittedName>
        <fullName evidence="2">Uncharacterized protein</fullName>
    </submittedName>
</protein>
<name>A0A833VRE0_9HYME</name>
<dbReference type="EMBL" id="WNWW01000163">
    <property type="protein sequence ID" value="KAF3429416.1"/>
    <property type="molecule type" value="Genomic_DNA"/>
</dbReference>